<name>A0ABV5X766_9NOCA</name>
<dbReference type="PANTHER" id="PTHR30055">
    <property type="entry name" value="HTH-TYPE TRANSCRIPTIONAL REGULATOR RUTR"/>
    <property type="match status" value="1"/>
</dbReference>
<dbReference type="InterPro" id="IPR036271">
    <property type="entry name" value="Tet_transcr_reg_TetR-rel_C_sf"/>
</dbReference>
<evidence type="ECO:0000256" key="2">
    <source>
        <dbReference type="PROSITE-ProRule" id="PRU00335"/>
    </source>
</evidence>
<sequence length="196" mass="21045">MSTAEESILTAATSLFAERGYASTKIKDVAAAAGYSPALVMKIYGSKARLYSAAIPSAPPMDEEPNGDSSGGFGYWLVERLVARREADETDPWAMLAVHVHEAPDPGAARAEIKERYVHGIARRVGDTSPDLIRSQLVVSLVLGLATGMRTLDLLGEDSLSSKDLIKQYGRLVQTIVDEIEPVSEQEPDINGTVEG</sequence>
<feature type="domain" description="HTH tetR-type" evidence="3">
    <location>
        <begin position="2"/>
        <end position="62"/>
    </location>
</feature>
<evidence type="ECO:0000256" key="1">
    <source>
        <dbReference type="ARBA" id="ARBA00023125"/>
    </source>
</evidence>
<proteinExistence type="predicted"/>
<dbReference type="Gene3D" id="1.10.357.10">
    <property type="entry name" value="Tetracycline Repressor, domain 2"/>
    <property type="match status" value="1"/>
</dbReference>
<dbReference type="SUPFAM" id="SSF48498">
    <property type="entry name" value="Tetracyclin repressor-like, C-terminal domain"/>
    <property type="match status" value="1"/>
</dbReference>
<dbReference type="PANTHER" id="PTHR30055:SF235">
    <property type="entry name" value="TRANSCRIPTIONAL REGULATORY PROTEIN"/>
    <property type="match status" value="1"/>
</dbReference>
<dbReference type="Pfam" id="PF17920">
    <property type="entry name" value="TetR_C_16"/>
    <property type="match status" value="1"/>
</dbReference>
<accession>A0ABV5X766</accession>
<dbReference type="EMBL" id="JBHMAS010000002">
    <property type="protein sequence ID" value="MFB9778300.1"/>
    <property type="molecule type" value="Genomic_DNA"/>
</dbReference>
<dbReference type="Proteomes" id="UP001589587">
    <property type="component" value="Unassembled WGS sequence"/>
</dbReference>
<dbReference type="InterPro" id="IPR050109">
    <property type="entry name" value="HTH-type_TetR-like_transc_reg"/>
</dbReference>
<dbReference type="RefSeq" id="WP_378373717.1">
    <property type="nucleotide sequence ID" value="NZ_JBHMAS010000002.1"/>
</dbReference>
<keyword evidence="5" id="KW-1185">Reference proteome</keyword>
<dbReference type="SUPFAM" id="SSF46689">
    <property type="entry name" value="Homeodomain-like"/>
    <property type="match status" value="1"/>
</dbReference>
<evidence type="ECO:0000313" key="5">
    <source>
        <dbReference type="Proteomes" id="UP001589587"/>
    </source>
</evidence>
<dbReference type="PRINTS" id="PR00455">
    <property type="entry name" value="HTHTETR"/>
</dbReference>
<dbReference type="InterPro" id="IPR041678">
    <property type="entry name" value="TetR_C_16"/>
</dbReference>
<keyword evidence="1 2" id="KW-0238">DNA-binding</keyword>
<dbReference type="InterPro" id="IPR001647">
    <property type="entry name" value="HTH_TetR"/>
</dbReference>
<reference evidence="4 5" key="1">
    <citation type="submission" date="2024-09" db="EMBL/GenBank/DDBJ databases">
        <authorList>
            <person name="Sun Q."/>
            <person name="Mori K."/>
        </authorList>
    </citation>
    <scope>NUCLEOTIDE SEQUENCE [LARGE SCALE GENOMIC DNA]</scope>
    <source>
        <strain evidence="4 5">JCM 11411</strain>
    </source>
</reference>
<evidence type="ECO:0000313" key="4">
    <source>
        <dbReference type="EMBL" id="MFB9778300.1"/>
    </source>
</evidence>
<comment type="caution">
    <text evidence="4">The sequence shown here is derived from an EMBL/GenBank/DDBJ whole genome shotgun (WGS) entry which is preliminary data.</text>
</comment>
<dbReference type="PROSITE" id="PS50977">
    <property type="entry name" value="HTH_TETR_2"/>
    <property type="match status" value="1"/>
</dbReference>
<protein>
    <submittedName>
        <fullName evidence="4">TetR family transcriptional regulator</fullName>
    </submittedName>
</protein>
<dbReference type="Pfam" id="PF00440">
    <property type="entry name" value="TetR_N"/>
    <property type="match status" value="1"/>
</dbReference>
<gene>
    <name evidence="4" type="ORF">ACFFQ6_01295</name>
</gene>
<feature type="DNA-binding region" description="H-T-H motif" evidence="2">
    <location>
        <begin position="25"/>
        <end position="44"/>
    </location>
</feature>
<evidence type="ECO:0000259" key="3">
    <source>
        <dbReference type="PROSITE" id="PS50977"/>
    </source>
</evidence>
<dbReference type="InterPro" id="IPR009057">
    <property type="entry name" value="Homeodomain-like_sf"/>
</dbReference>
<organism evidence="4 5">
    <name type="scientific">Rhodococcus baikonurensis</name>
    <dbReference type="NCBI Taxonomy" id="172041"/>
    <lineage>
        <taxon>Bacteria</taxon>
        <taxon>Bacillati</taxon>
        <taxon>Actinomycetota</taxon>
        <taxon>Actinomycetes</taxon>
        <taxon>Mycobacteriales</taxon>
        <taxon>Nocardiaceae</taxon>
        <taxon>Rhodococcus</taxon>
        <taxon>Rhodococcus erythropolis group</taxon>
    </lineage>
</organism>